<accession>A0AAE0Z0C0</accession>
<feature type="transmembrane region" description="Helical" evidence="1">
    <location>
        <begin position="83"/>
        <end position="102"/>
    </location>
</feature>
<protein>
    <submittedName>
        <fullName evidence="2">Uncharacterized protein</fullName>
    </submittedName>
</protein>
<keyword evidence="1" id="KW-0472">Membrane</keyword>
<evidence type="ECO:0000256" key="1">
    <source>
        <dbReference type="SAM" id="Phobius"/>
    </source>
</evidence>
<evidence type="ECO:0000313" key="3">
    <source>
        <dbReference type="Proteomes" id="UP001283361"/>
    </source>
</evidence>
<proteinExistence type="predicted"/>
<dbReference type="EMBL" id="JAWDGP010005116">
    <property type="protein sequence ID" value="KAK3759522.1"/>
    <property type="molecule type" value="Genomic_DNA"/>
</dbReference>
<reference evidence="2" key="1">
    <citation type="journal article" date="2023" name="G3 (Bethesda)">
        <title>A reference genome for the long-term kleptoplast-retaining sea slug Elysia crispata morphotype clarki.</title>
        <authorList>
            <person name="Eastman K.E."/>
            <person name="Pendleton A.L."/>
            <person name="Shaikh M.A."/>
            <person name="Suttiyut T."/>
            <person name="Ogas R."/>
            <person name="Tomko P."/>
            <person name="Gavelis G."/>
            <person name="Widhalm J.R."/>
            <person name="Wisecaver J.H."/>
        </authorList>
    </citation>
    <scope>NUCLEOTIDE SEQUENCE</scope>
    <source>
        <strain evidence="2">ECLA1</strain>
    </source>
</reference>
<dbReference type="Proteomes" id="UP001283361">
    <property type="component" value="Unassembled WGS sequence"/>
</dbReference>
<gene>
    <name evidence="2" type="ORF">RRG08_045807</name>
</gene>
<sequence>MCRTSCLIVYDVHLLHVVASMSPIAGSTAASVHFVLVSRAYPLTLWPVGGDGGNSGSMSSPRSNYRSRPVGVQSRSGQRSAELILLICLILFGLFSQCALFFSSSFPRYRNALLGSQRNIIPLNQGG</sequence>
<name>A0AAE0Z0C0_9GAST</name>
<comment type="caution">
    <text evidence="2">The sequence shown here is derived from an EMBL/GenBank/DDBJ whole genome shotgun (WGS) entry which is preliminary data.</text>
</comment>
<keyword evidence="1" id="KW-1133">Transmembrane helix</keyword>
<evidence type="ECO:0000313" key="2">
    <source>
        <dbReference type="EMBL" id="KAK3759522.1"/>
    </source>
</evidence>
<dbReference type="AlphaFoldDB" id="A0AAE0Z0C0"/>
<keyword evidence="1" id="KW-0812">Transmembrane</keyword>
<organism evidence="2 3">
    <name type="scientific">Elysia crispata</name>
    <name type="common">lettuce slug</name>
    <dbReference type="NCBI Taxonomy" id="231223"/>
    <lineage>
        <taxon>Eukaryota</taxon>
        <taxon>Metazoa</taxon>
        <taxon>Spiralia</taxon>
        <taxon>Lophotrochozoa</taxon>
        <taxon>Mollusca</taxon>
        <taxon>Gastropoda</taxon>
        <taxon>Heterobranchia</taxon>
        <taxon>Euthyneura</taxon>
        <taxon>Panpulmonata</taxon>
        <taxon>Sacoglossa</taxon>
        <taxon>Placobranchoidea</taxon>
        <taxon>Plakobranchidae</taxon>
        <taxon>Elysia</taxon>
    </lineage>
</organism>
<keyword evidence="3" id="KW-1185">Reference proteome</keyword>